<protein>
    <submittedName>
        <fullName evidence="5">Cytochrome P450</fullName>
    </submittedName>
</protein>
<organism evidence="5 6">
    <name type="scientific">Gordonia cholesterolivorans</name>
    <dbReference type="NCBI Taxonomy" id="559625"/>
    <lineage>
        <taxon>Bacteria</taxon>
        <taxon>Bacillati</taxon>
        <taxon>Actinomycetota</taxon>
        <taxon>Actinomycetes</taxon>
        <taxon>Mycobacteriales</taxon>
        <taxon>Gordoniaceae</taxon>
        <taxon>Gordonia</taxon>
    </lineage>
</organism>
<dbReference type="InterPro" id="IPR017972">
    <property type="entry name" value="Cyt_P450_CS"/>
</dbReference>
<dbReference type="InterPro" id="IPR001128">
    <property type="entry name" value="Cyt_P450"/>
</dbReference>
<keyword evidence="3" id="KW-0479">Metal-binding</keyword>
<feature type="region of interest" description="Disordered" evidence="4">
    <location>
        <begin position="1"/>
        <end position="25"/>
    </location>
</feature>
<evidence type="ECO:0000313" key="6">
    <source>
        <dbReference type="Proteomes" id="UP001501170"/>
    </source>
</evidence>
<dbReference type="RefSeq" id="WP_346075996.1">
    <property type="nucleotide sequence ID" value="NZ_BAAARB010000007.1"/>
</dbReference>
<keyword evidence="6" id="KW-1185">Reference proteome</keyword>
<evidence type="ECO:0000256" key="3">
    <source>
        <dbReference type="RuleBase" id="RU000461"/>
    </source>
</evidence>
<evidence type="ECO:0000256" key="1">
    <source>
        <dbReference type="ARBA" id="ARBA00001971"/>
    </source>
</evidence>
<keyword evidence="3" id="KW-0408">Iron</keyword>
<dbReference type="InterPro" id="IPR050121">
    <property type="entry name" value="Cytochrome_P450_monoxygenase"/>
</dbReference>
<dbReference type="PANTHER" id="PTHR24305">
    <property type="entry name" value="CYTOCHROME P450"/>
    <property type="match status" value="1"/>
</dbReference>
<dbReference type="PROSITE" id="PS00086">
    <property type="entry name" value="CYTOCHROME_P450"/>
    <property type="match status" value="1"/>
</dbReference>
<dbReference type="EMBL" id="BAAARB010000007">
    <property type="protein sequence ID" value="GAA2378486.1"/>
    <property type="molecule type" value="Genomic_DNA"/>
</dbReference>
<dbReference type="Pfam" id="PF00067">
    <property type="entry name" value="p450"/>
    <property type="match status" value="1"/>
</dbReference>
<sequence length="445" mass="49319">MDLQVSDPERTRADGPHRLPPGPRLPRAVQGAGFLVDRRRSLRWIAHRYGDAAALSLPFFGETVLISDPAMAKQLCMAKSDTVVNVRPNLGRTLGRGSMFALDGDEHRRRRRLLTPPLHGRRIKEYEAIVAQEFASEASRWPVGRPFATLEPMMRITLNVILRAVFGAQGSGLDALADLMPRLVTNGSRLATLPELPRLGGKANPRNRFDAERAEYDAVISPLITQARADAHLAERNDILALMVQSSYDDGTVMSDAEIRDELLTLLAAGHETTATTLAWAMERLSRHPRILADLAAEARSEENALRIATIHEVQRSRPVIDLFGRHVIAEDGLELGDYRIPKGYNAVVAISLLHDDSRQFADPARFDPQRFVDAKPGQAWLPFGGGTRRCIGAAFAHMEMDVVLRELLRTFTVQPTAAKGERWHSRGVAYAPARGGRVVLSRRI</sequence>
<proteinExistence type="inferred from homology"/>
<dbReference type="PRINTS" id="PR00385">
    <property type="entry name" value="P450"/>
</dbReference>
<comment type="cofactor">
    <cofactor evidence="1">
        <name>heme</name>
        <dbReference type="ChEBI" id="CHEBI:30413"/>
    </cofactor>
</comment>
<keyword evidence="3" id="KW-0503">Monooxygenase</keyword>
<evidence type="ECO:0000256" key="4">
    <source>
        <dbReference type="SAM" id="MobiDB-lite"/>
    </source>
</evidence>
<dbReference type="PRINTS" id="PR00463">
    <property type="entry name" value="EP450I"/>
</dbReference>
<evidence type="ECO:0000256" key="2">
    <source>
        <dbReference type="ARBA" id="ARBA00010617"/>
    </source>
</evidence>
<dbReference type="InterPro" id="IPR002401">
    <property type="entry name" value="Cyt_P450_E_grp-I"/>
</dbReference>
<comment type="similarity">
    <text evidence="2 3">Belongs to the cytochrome P450 family.</text>
</comment>
<reference evidence="6" key="1">
    <citation type="journal article" date="2019" name="Int. J. Syst. Evol. Microbiol.">
        <title>The Global Catalogue of Microorganisms (GCM) 10K type strain sequencing project: providing services to taxonomists for standard genome sequencing and annotation.</title>
        <authorList>
            <consortium name="The Broad Institute Genomics Platform"/>
            <consortium name="The Broad Institute Genome Sequencing Center for Infectious Disease"/>
            <person name="Wu L."/>
            <person name="Ma J."/>
        </authorList>
    </citation>
    <scope>NUCLEOTIDE SEQUENCE [LARGE SCALE GENOMIC DNA]</scope>
    <source>
        <strain evidence="6">JCM 16227</strain>
    </source>
</reference>
<keyword evidence="3" id="KW-0560">Oxidoreductase</keyword>
<name>A0ABP5UJF3_9ACTN</name>
<dbReference type="InterPro" id="IPR036396">
    <property type="entry name" value="Cyt_P450_sf"/>
</dbReference>
<accession>A0ABP5UJF3</accession>
<dbReference type="PANTHER" id="PTHR24305:SF166">
    <property type="entry name" value="CYTOCHROME P450 12A4, MITOCHONDRIAL-RELATED"/>
    <property type="match status" value="1"/>
</dbReference>
<evidence type="ECO:0000313" key="5">
    <source>
        <dbReference type="EMBL" id="GAA2378486.1"/>
    </source>
</evidence>
<dbReference type="CDD" id="cd11053">
    <property type="entry name" value="CYP110-like"/>
    <property type="match status" value="1"/>
</dbReference>
<comment type="caution">
    <text evidence="5">The sequence shown here is derived from an EMBL/GenBank/DDBJ whole genome shotgun (WGS) entry which is preliminary data.</text>
</comment>
<keyword evidence="3" id="KW-0349">Heme</keyword>
<dbReference type="Proteomes" id="UP001501170">
    <property type="component" value="Unassembled WGS sequence"/>
</dbReference>
<gene>
    <name evidence="5" type="ORF">GCM10009855_17900</name>
</gene>
<dbReference type="Gene3D" id="1.10.630.10">
    <property type="entry name" value="Cytochrome P450"/>
    <property type="match status" value="1"/>
</dbReference>
<feature type="compositionally biased region" description="Basic and acidic residues" evidence="4">
    <location>
        <begin position="7"/>
        <end position="17"/>
    </location>
</feature>
<dbReference type="SUPFAM" id="SSF48264">
    <property type="entry name" value="Cytochrome P450"/>
    <property type="match status" value="1"/>
</dbReference>